<dbReference type="GO" id="GO:0016491">
    <property type="term" value="F:oxidoreductase activity"/>
    <property type="evidence" value="ECO:0007669"/>
    <property type="project" value="UniProtKB-KW"/>
</dbReference>
<dbReference type="HOGENOM" id="CLU_070764_6_0_4"/>
<keyword evidence="5" id="KW-1185">Reference proteome</keyword>
<evidence type="ECO:0000256" key="2">
    <source>
        <dbReference type="ARBA" id="ARBA00023002"/>
    </source>
</evidence>
<dbReference type="Pfam" id="PF00881">
    <property type="entry name" value="Nitroreductase"/>
    <property type="match status" value="2"/>
</dbReference>
<dbReference type="Gene3D" id="3.40.109.10">
    <property type="entry name" value="NADH Oxidase"/>
    <property type="match status" value="1"/>
</dbReference>
<dbReference type="eggNOG" id="COG0778">
    <property type="taxonomic scope" value="Bacteria"/>
</dbReference>
<dbReference type="InterPro" id="IPR000415">
    <property type="entry name" value="Nitroreductase-like"/>
</dbReference>
<evidence type="ECO:0000313" key="5">
    <source>
        <dbReference type="Proteomes" id="UP000002440"/>
    </source>
</evidence>
<dbReference type="PANTHER" id="PTHR43673">
    <property type="entry name" value="NAD(P)H NITROREDUCTASE YDGI-RELATED"/>
    <property type="match status" value="1"/>
</dbReference>
<dbReference type="SUPFAM" id="SSF55469">
    <property type="entry name" value="FMN-dependent nitroreductase-like"/>
    <property type="match status" value="1"/>
</dbReference>
<dbReference type="InterPro" id="IPR029479">
    <property type="entry name" value="Nitroreductase"/>
</dbReference>
<dbReference type="EMBL" id="CP000284">
    <property type="protein sequence ID" value="ABE49806.1"/>
    <property type="molecule type" value="Genomic_DNA"/>
</dbReference>
<dbReference type="AlphaFoldDB" id="Q1H131"/>
<accession>Q1H131</accession>
<evidence type="ECO:0000313" key="4">
    <source>
        <dbReference type="EMBL" id="ABE49806.1"/>
    </source>
</evidence>
<feature type="domain" description="Nitroreductase" evidence="3">
    <location>
        <begin position="22"/>
        <end position="65"/>
    </location>
</feature>
<dbReference type="STRING" id="265072.Mfla_1538"/>
<sequence>MSAVYPINPRKTEYEISPIFVNRWSPRAFTGEPVEDAALFSLFEAARWAPSANNSQPWRFIYAKNGGTGWDKLLGLANENNRRWASRAGVLVALLSKKTHIRNGDTEPTPLRNHSLDAGAAWASLAFQAVHVGLATHAIGGFDRDNAPAVLGVPEGFQVEILIAIGKQGERAALPEDIQAREQPTPRKPLANFYAEGQFNFKE</sequence>
<name>Q1H131_METFK</name>
<reference evidence="4 5" key="1">
    <citation type="submission" date="2006-03" db="EMBL/GenBank/DDBJ databases">
        <title>Complete sequence of Methylobacillus flagellatus KT.</title>
        <authorList>
            <consortium name="US DOE Joint Genome Institute"/>
            <person name="Copeland A."/>
            <person name="Lucas S."/>
            <person name="Lapidus A."/>
            <person name="Barry K."/>
            <person name="Detter J.C."/>
            <person name="Glavina del Rio T."/>
            <person name="Hammon N."/>
            <person name="Israni S."/>
            <person name="Dalin E."/>
            <person name="Tice H."/>
            <person name="Pitluck S."/>
            <person name="Brettin T."/>
            <person name="Bruce D."/>
            <person name="Han C."/>
            <person name="Tapia R."/>
            <person name="Saunders E."/>
            <person name="Gilna P."/>
            <person name="Schmutz J."/>
            <person name="Larimer F."/>
            <person name="Land M."/>
            <person name="Kyrpides N."/>
            <person name="Anderson I."/>
            <person name="Richardson P."/>
        </authorList>
    </citation>
    <scope>NUCLEOTIDE SEQUENCE [LARGE SCALE GENOMIC DNA]</scope>
    <source>
        <strain evidence="5">KT / ATCC 51484 / DSM 6875</strain>
    </source>
</reference>
<dbReference type="PANTHER" id="PTHR43673:SF10">
    <property type="entry name" value="NADH DEHYDROGENASE_NAD(P)H NITROREDUCTASE XCC3605-RELATED"/>
    <property type="match status" value="1"/>
</dbReference>
<organism evidence="4 5">
    <name type="scientific">Methylobacillus flagellatus (strain ATCC 51484 / DSM 6875 / VKM B-1610 / KT)</name>
    <dbReference type="NCBI Taxonomy" id="265072"/>
    <lineage>
        <taxon>Bacteria</taxon>
        <taxon>Pseudomonadati</taxon>
        <taxon>Pseudomonadota</taxon>
        <taxon>Betaproteobacteria</taxon>
        <taxon>Nitrosomonadales</taxon>
        <taxon>Methylophilaceae</taxon>
        <taxon>Methylobacillus</taxon>
    </lineage>
</organism>
<dbReference type="CDD" id="cd02138">
    <property type="entry name" value="TdsD-like"/>
    <property type="match status" value="1"/>
</dbReference>
<dbReference type="OrthoDB" id="9802510at2"/>
<evidence type="ECO:0000259" key="3">
    <source>
        <dbReference type="Pfam" id="PF00881"/>
    </source>
</evidence>
<feature type="domain" description="Nitroreductase" evidence="3">
    <location>
        <begin position="79"/>
        <end position="167"/>
    </location>
</feature>
<keyword evidence="2" id="KW-0560">Oxidoreductase</keyword>
<evidence type="ECO:0000256" key="1">
    <source>
        <dbReference type="ARBA" id="ARBA00007118"/>
    </source>
</evidence>
<dbReference type="Proteomes" id="UP000002440">
    <property type="component" value="Chromosome"/>
</dbReference>
<protein>
    <submittedName>
        <fullName evidence="4">Nitroreductase</fullName>
    </submittedName>
</protein>
<comment type="similarity">
    <text evidence="1">Belongs to the nitroreductase family.</text>
</comment>
<proteinExistence type="inferred from homology"/>
<dbReference type="RefSeq" id="WP_011479760.1">
    <property type="nucleotide sequence ID" value="NC_007947.1"/>
</dbReference>
<gene>
    <name evidence="4" type="ordered locus">Mfla_1538</name>
</gene>
<dbReference type="KEGG" id="mfa:Mfla_1538"/>